<organism evidence="1 2">
    <name type="scientific">Serratia odorifera DSM 4582</name>
    <dbReference type="NCBI Taxonomy" id="667129"/>
    <lineage>
        <taxon>Bacteria</taxon>
        <taxon>Pseudomonadati</taxon>
        <taxon>Pseudomonadota</taxon>
        <taxon>Gammaproteobacteria</taxon>
        <taxon>Enterobacterales</taxon>
        <taxon>Yersiniaceae</taxon>
        <taxon>Serratia</taxon>
    </lineage>
</organism>
<sequence length="47" mass="5622">MQKIVQIKQKYHHEKYTPLTIPPFERVFIISVNKFHHGANHLTLPIK</sequence>
<accession>D4E383</accession>
<dbReference type="AlphaFoldDB" id="D4E383"/>
<evidence type="ECO:0000313" key="1">
    <source>
        <dbReference type="EMBL" id="EFE95659.1"/>
    </source>
</evidence>
<dbReference type="Proteomes" id="UP000005723">
    <property type="component" value="Unassembled WGS sequence"/>
</dbReference>
<protein>
    <submittedName>
        <fullName evidence="1">Uncharacterized protein</fullName>
    </submittedName>
</protein>
<dbReference type="HOGENOM" id="CLU_3173101_0_0_6"/>
<proteinExistence type="predicted"/>
<name>D4E383_SEROD</name>
<keyword evidence="2" id="KW-1185">Reference proteome</keyword>
<gene>
    <name evidence="1" type="ORF">HMPREF0758_2633</name>
</gene>
<evidence type="ECO:0000313" key="2">
    <source>
        <dbReference type="Proteomes" id="UP000005723"/>
    </source>
</evidence>
<dbReference type="EMBL" id="ADBY01000045">
    <property type="protein sequence ID" value="EFE95659.1"/>
    <property type="molecule type" value="Genomic_DNA"/>
</dbReference>
<reference evidence="1 2" key="1">
    <citation type="submission" date="2010-01" db="EMBL/GenBank/DDBJ databases">
        <authorList>
            <person name="Muzny D."/>
            <person name="Qin X."/>
            <person name="Deng J."/>
            <person name="Jiang H."/>
            <person name="Liu Y."/>
            <person name="Qu J."/>
            <person name="Song X.-Z."/>
            <person name="Zhang L."/>
            <person name="Thornton R."/>
            <person name="Coyle M."/>
            <person name="Francisco L."/>
            <person name="Jackson L."/>
            <person name="Javaid M."/>
            <person name="Korchina V."/>
            <person name="Kovar C."/>
            <person name="Mata R."/>
            <person name="Mathew T."/>
            <person name="Ngo R."/>
            <person name="Nguyen L."/>
            <person name="Nguyen N."/>
            <person name="Okwuonu G."/>
            <person name="Ongeri F."/>
            <person name="Pham C."/>
            <person name="Simmons D."/>
            <person name="Wilczek-Boney K."/>
            <person name="Hale W."/>
            <person name="Jakkamsetti A."/>
            <person name="Pham P."/>
            <person name="Ruth R."/>
            <person name="San Lucas F."/>
            <person name="Warren J."/>
            <person name="Zhang J."/>
            <person name="Zhao Z."/>
            <person name="Zhou C."/>
            <person name="Zhu D."/>
            <person name="Lee S."/>
            <person name="Bess C."/>
            <person name="Blankenburg K."/>
            <person name="Forbes L."/>
            <person name="Fu Q."/>
            <person name="Gubbala S."/>
            <person name="Hirani K."/>
            <person name="Jayaseelan J.C."/>
            <person name="Lara F."/>
            <person name="Munidasa M."/>
            <person name="Palculict T."/>
            <person name="Patil S."/>
            <person name="Pu L.-L."/>
            <person name="Saada N."/>
            <person name="Tang L."/>
            <person name="Weissenberger G."/>
            <person name="Zhu Y."/>
            <person name="Hemphill L."/>
            <person name="Shang Y."/>
            <person name="Youmans B."/>
            <person name="Ayvaz T."/>
            <person name="Ross M."/>
            <person name="Santibanez J."/>
            <person name="Aqrawi P."/>
            <person name="Gross S."/>
            <person name="Joshi V."/>
            <person name="Fowler G."/>
            <person name="Nazareth L."/>
            <person name="Reid J."/>
            <person name="Worley K."/>
            <person name="Petrosino J."/>
            <person name="Highlander S."/>
            <person name="Gibbs R."/>
        </authorList>
    </citation>
    <scope>NUCLEOTIDE SEQUENCE [LARGE SCALE GENOMIC DNA]</scope>
    <source>
        <strain evidence="1 2">DSM 4582</strain>
    </source>
</reference>
<comment type="caution">
    <text evidence="1">The sequence shown here is derived from an EMBL/GenBank/DDBJ whole genome shotgun (WGS) entry which is preliminary data.</text>
</comment>